<comment type="caution">
    <text evidence="2">The sequence shown here is derived from an EMBL/GenBank/DDBJ whole genome shotgun (WGS) entry which is preliminary data.</text>
</comment>
<proteinExistence type="predicted"/>
<feature type="transmembrane region" description="Helical" evidence="1">
    <location>
        <begin position="38"/>
        <end position="56"/>
    </location>
</feature>
<gene>
    <name evidence="2" type="ORF">Ade02nite_46090</name>
</gene>
<dbReference type="RefSeq" id="WP_203767478.1">
    <property type="nucleotide sequence ID" value="NZ_BAAABO010000046.1"/>
</dbReference>
<keyword evidence="1" id="KW-1133">Transmembrane helix</keyword>
<organism evidence="2 3">
    <name type="scientific">Paractinoplanes deccanensis</name>
    <dbReference type="NCBI Taxonomy" id="113561"/>
    <lineage>
        <taxon>Bacteria</taxon>
        <taxon>Bacillati</taxon>
        <taxon>Actinomycetota</taxon>
        <taxon>Actinomycetes</taxon>
        <taxon>Micromonosporales</taxon>
        <taxon>Micromonosporaceae</taxon>
        <taxon>Paractinoplanes</taxon>
    </lineage>
</organism>
<keyword evidence="3" id="KW-1185">Reference proteome</keyword>
<reference evidence="2 3" key="1">
    <citation type="submission" date="2021-01" db="EMBL/GenBank/DDBJ databases">
        <title>Whole genome shotgun sequence of Actinoplanes deccanensis NBRC 13994.</title>
        <authorList>
            <person name="Komaki H."/>
            <person name="Tamura T."/>
        </authorList>
    </citation>
    <scope>NUCLEOTIDE SEQUENCE [LARGE SCALE GENOMIC DNA]</scope>
    <source>
        <strain evidence="2 3">NBRC 13994</strain>
    </source>
</reference>
<dbReference type="Proteomes" id="UP000609879">
    <property type="component" value="Unassembled WGS sequence"/>
</dbReference>
<protein>
    <recommendedName>
        <fullName evidence="4">Cardiolipin synthase N-terminal domain-containing protein</fullName>
    </recommendedName>
</protein>
<name>A0ABQ3Y7I8_9ACTN</name>
<sequence>MAHVYAFLLLLDVALVACALIDCWNADEDAIHVAPRGAWTFAILFVSPFAAIAWFVKGRPLPPVRLRERPVMLAPDDNPEFLATLAATLRTSREEKATGEE</sequence>
<accession>A0ABQ3Y7I8</accession>
<evidence type="ECO:0000313" key="3">
    <source>
        <dbReference type="Proteomes" id="UP000609879"/>
    </source>
</evidence>
<keyword evidence="1" id="KW-0812">Transmembrane</keyword>
<keyword evidence="1" id="KW-0472">Membrane</keyword>
<evidence type="ECO:0000256" key="1">
    <source>
        <dbReference type="SAM" id="Phobius"/>
    </source>
</evidence>
<evidence type="ECO:0000313" key="2">
    <source>
        <dbReference type="EMBL" id="GID75968.1"/>
    </source>
</evidence>
<dbReference type="EMBL" id="BOMI01000088">
    <property type="protein sequence ID" value="GID75968.1"/>
    <property type="molecule type" value="Genomic_DNA"/>
</dbReference>
<evidence type="ECO:0008006" key="4">
    <source>
        <dbReference type="Google" id="ProtNLM"/>
    </source>
</evidence>